<dbReference type="EMBL" id="CM055100">
    <property type="protein sequence ID" value="KAJ7544063.1"/>
    <property type="molecule type" value="Genomic_DNA"/>
</dbReference>
<name>A0ACC2CPT6_DIPCM</name>
<evidence type="ECO:0000313" key="1">
    <source>
        <dbReference type="EMBL" id="KAJ7544063.1"/>
    </source>
</evidence>
<dbReference type="Proteomes" id="UP001162992">
    <property type="component" value="Chromosome 9"/>
</dbReference>
<evidence type="ECO:0000313" key="2">
    <source>
        <dbReference type="Proteomes" id="UP001162992"/>
    </source>
</evidence>
<accession>A0ACC2CPT6</accession>
<protein>
    <submittedName>
        <fullName evidence="1">Uncharacterized protein</fullName>
    </submittedName>
</protein>
<gene>
    <name evidence="1" type="ORF">O6H91_09G063300</name>
</gene>
<reference evidence="2" key="1">
    <citation type="journal article" date="2024" name="Proc. Natl. Acad. Sci. U.S.A.">
        <title>Extraordinary preservation of gene collinearity over three hundred million years revealed in homosporous lycophytes.</title>
        <authorList>
            <person name="Li C."/>
            <person name="Wickell D."/>
            <person name="Kuo L.Y."/>
            <person name="Chen X."/>
            <person name="Nie B."/>
            <person name="Liao X."/>
            <person name="Peng D."/>
            <person name="Ji J."/>
            <person name="Jenkins J."/>
            <person name="Williams M."/>
            <person name="Shu S."/>
            <person name="Plott C."/>
            <person name="Barry K."/>
            <person name="Rajasekar S."/>
            <person name="Grimwood J."/>
            <person name="Han X."/>
            <person name="Sun S."/>
            <person name="Hou Z."/>
            <person name="He W."/>
            <person name="Dai G."/>
            <person name="Sun C."/>
            <person name="Schmutz J."/>
            <person name="Leebens-Mack J.H."/>
            <person name="Li F.W."/>
            <person name="Wang L."/>
        </authorList>
    </citation>
    <scope>NUCLEOTIDE SEQUENCE [LARGE SCALE GENOMIC DNA]</scope>
    <source>
        <strain evidence="2">cv. PW_Plant_1</strain>
    </source>
</reference>
<organism evidence="1 2">
    <name type="scientific">Diphasiastrum complanatum</name>
    <name type="common">Issler's clubmoss</name>
    <name type="synonym">Lycopodium complanatum</name>
    <dbReference type="NCBI Taxonomy" id="34168"/>
    <lineage>
        <taxon>Eukaryota</taxon>
        <taxon>Viridiplantae</taxon>
        <taxon>Streptophyta</taxon>
        <taxon>Embryophyta</taxon>
        <taxon>Tracheophyta</taxon>
        <taxon>Lycopodiopsida</taxon>
        <taxon>Lycopodiales</taxon>
        <taxon>Lycopodiaceae</taxon>
        <taxon>Lycopodioideae</taxon>
        <taxon>Diphasiastrum</taxon>
    </lineage>
</organism>
<sequence length="280" mass="30256">MASGEGESDVKTLFLAGLPDDVKEREIYNLFRPHSGYQSCQLKYTGRGSQIVAFVCFSDHASAVAAKEALNGHKFDPQTGETLHVELARANSRSKRSRPGDRVPSSIDKKYRGHQDIPGGYGDLGVGGNLHIPGMVNSVYNDLNGFPPSQSLLSAGLMPPYAVQDSMHGLMMGQTVAGSQTAVNGNPPCSTLFFGNLGPNCTEEELLQVLLRFPGLVKIKMQTRAGLPVAFVEFQDVLYSTEALGKLQNMMLPSSDNGGIRVEYAKSRMGLPGRERHGRA</sequence>
<proteinExistence type="predicted"/>
<keyword evidence="2" id="KW-1185">Reference proteome</keyword>
<comment type="caution">
    <text evidence="1">The sequence shown here is derived from an EMBL/GenBank/DDBJ whole genome shotgun (WGS) entry which is preliminary data.</text>
</comment>